<keyword evidence="2" id="KW-1185">Reference proteome</keyword>
<comment type="caution">
    <text evidence="1">The sequence shown here is derived from an EMBL/GenBank/DDBJ whole genome shotgun (WGS) entry which is preliminary data.</text>
</comment>
<protein>
    <submittedName>
        <fullName evidence="1">Uncharacterized protein</fullName>
    </submittedName>
</protein>
<gene>
    <name evidence="1" type="ORF">GT003_16400</name>
</gene>
<proteinExistence type="predicted"/>
<reference evidence="1 2" key="1">
    <citation type="submission" date="2020-01" db="EMBL/GenBank/DDBJ databases">
        <title>Paenibacillus soybeanensis sp. nov. isolated from the nodules of soybean (Glycine max(L.) Merr).</title>
        <authorList>
            <person name="Wang H."/>
        </authorList>
    </citation>
    <scope>NUCLEOTIDE SEQUENCE [LARGE SCALE GENOMIC DNA]</scope>
    <source>
        <strain evidence="1 2">DSM 23054</strain>
    </source>
</reference>
<dbReference type="EMBL" id="JAAAMU010000007">
    <property type="protein sequence ID" value="NBC70585.1"/>
    <property type="molecule type" value="Genomic_DNA"/>
</dbReference>
<organism evidence="1 2">
    <name type="scientific">Paenibacillus sacheonensis</name>
    <dbReference type="NCBI Taxonomy" id="742054"/>
    <lineage>
        <taxon>Bacteria</taxon>
        <taxon>Bacillati</taxon>
        <taxon>Bacillota</taxon>
        <taxon>Bacilli</taxon>
        <taxon>Bacillales</taxon>
        <taxon>Paenibacillaceae</taxon>
        <taxon>Paenibacillus</taxon>
    </lineage>
</organism>
<accession>A0A7X4YQE5</accession>
<dbReference type="Proteomes" id="UP000558113">
    <property type="component" value="Unassembled WGS sequence"/>
</dbReference>
<dbReference type="RefSeq" id="WP_161699657.1">
    <property type="nucleotide sequence ID" value="NZ_JAAAMU010000007.1"/>
</dbReference>
<dbReference type="AlphaFoldDB" id="A0A7X4YQE5"/>
<evidence type="ECO:0000313" key="2">
    <source>
        <dbReference type="Proteomes" id="UP000558113"/>
    </source>
</evidence>
<name>A0A7X4YQE5_9BACL</name>
<evidence type="ECO:0000313" key="1">
    <source>
        <dbReference type="EMBL" id="NBC70585.1"/>
    </source>
</evidence>
<sequence length="74" mass="8350">MALNKRPIEANAAEVQLFQMLHTLQAQKAAAVQLSAFIFAVEGEKAAKRSFARRCTHFKLKKLLRCSFRPSFSP</sequence>